<protein>
    <recommendedName>
        <fullName evidence="4">SGNH/GDSL hydrolase family protein</fullName>
    </recommendedName>
</protein>
<accession>A0A7H0H3C0</accession>
<reference evidence="2 3" key="1">
    <citation type="submission" date="2020-08" db="EMBL/GenBank/DDBJ databases">
        <title>Genome sequence of Tessaracoccus defluvii JCM 17540T.</title>
        <authorList>
            <person name="Hyun D.-W."/>
            <person name="Bae J.-W."/>
        </authorList>
    </citation>
    <scope>NUCLEOTIDE SEQUENCE [LARGE SCALE GENOMIC DNA]</scope>
    <source>
        <strain evidence="2 3">JCM 17540</strain>
    </source>
</reference>
<evidence type="ECO:0008006" key="4">
    <source>
        <dbReference type="Google" id="ProtNLM"/>
    </source>
</evidence>
<feature type="compositionally biased region" description="Low complexity" evidence="1">
    <location>
        <begin position="36"/>
        <end position="68"/>
    </location>
</feature>
<dbReference type="KEGG" id="tdf:H9L22_12230"/>
<dbReference type="InterPro" id="IPR036514">
    <property type="entry name" value="SGNH_hydro_sf"/>
</dbReference>
<sequence>MAKSRWEGSTWAVAGLVALGVVTAATAGLALTQHRPVAASPAPSAQPTVSVPAPTDPVVSPSATVPETTPSPSPSPSASPSATVPDNPLAAAISPDGASLLVLGDGTGNEPDEWVHVWAADHLGADRSVDYVLWDRGAESFVEAEELSSTGPVLTVYNGSTRSPSLSAEPARAAKAFDGQDLVLLSYGHRKYAGDLTPALTKMLAEIRKESATVPVAVVLQNPDPAASAAQQKATVEAVAEWAAENDLPTIDVFGGFPESQSKVDALVEEDGSPNKEGSKLFAELVAAAFA</sequence>
<dbReference type="RefSeq" id="WP_187720172.1">
    <property type="nucleotide sequence ID" value="NZ_BAABBL010000004.1"/>
</dbReference>
<evidence type="ECO:0000313" key="2">
    <source>
        <dbReference type="EMBL" id="QNP55036.1"/>
    </source>
</evidence>
<dbReference type="EMBL" id="CP060789">
    <property type="protein sequence ID" value="QNP55036.1"/>
    <property type="molecule type" value="Genomic_DNA"/>
</dbReference>
<name>A0A7H0H3C0_9ACTN</name>
<evidence type="ECO:0000256" key="1">
    <source>
        <dbReference type="SAM" id="MobiDB-lite"/>
    </source>
</evidence>
<feature type="region of interest" description="Disordered" evidence="1">
    <location>
        <begin position="36"/>
        <end position="90"/>
    </location>
</feature>
<evidence type="ECO:0000313" key="3">
    <source>
        <dbReference type="Proteomes" id="UP000516117"/>
    </source>
</evidence>
<keyword evidence="3" id="KW-1185">Reference proteome</keyword>
<dbReference type="Proteomes" id="UP000516117">
    <property type="component" value="Chromosome"/>
</dbReference>
<proteinExistence type="predicted"/>
<dbReference type="AlphaFoldDB" id="A0A7H0H3C0"/>
<organism evidence="2 3">
    <name type="scientific">Tessaracoccus defluvii</name>
    <dbReference type="NCBI Taxonomy" id="1285901"/>
    <lineage>
        <taxon>Bacteria</taxon>
        <taxon>Bacillati</taxon>
        <taxon>Actinomycetota</taxon>
        <taxon>Actinomycetes</taxon>
        <taxon>Propionibacteriales</taxon>
        <taxon>Propionibacteriaceae</taxon>
        <taxon>Tessaracoccus</taxon>
    </lineage>
</organism>
<dbReference type="SUPFAM" id="SSF52266">
    <property type="entry name" value="SGNH hydrolase"/>
    <property type="match status" value="1"/>
</dbReference>
<dbReference type="Gene3D" id="3.40.50.1110">
    <property type="entry name" value="SGNH hydrolase"/>
    <property type="match status" value="1"/>
</dbReference>
<gene>
    <name evidence="2" type="ORF">H9L22_12230</name>
</gene>